<dbReference type="EMBL" id="AMFJ01036131">
    <property type="protein sequence ID" value="EKD25064.1"/>
    <property type="molecule type" value="Genomic_DNA"/>
</dbReference>
<dbReference type="SUPFAM" id="SSF46911">
    <property type="entry name" value="Ribosomal protein S18"/>
    <property type="match status" value="1"/>
</dbReference>
<organism evidence="6">
    <name type="scientific">uncultured bacterium</name>
    <name type="common">gcode 4</name>
    <dbReference type="NCBI Taxonomy" id="1234023"/>
    <lineage>
        <taxon>Bacteria</taxon>
        <taxon>environmental samples</taxon>
    </lineage>
</organism>
<comment type="caution">
    <text evidence="6">The sequence shown here is derived from an EMBL/GenBank/DDBJ whole genome shotgun (WGS) entry which is preliminary data.</text>
</comment>
<evidence type="ECO:0000256" key="2">
    <source>
        <dbReference type="ARBA" id="ARBA00022980"/>
    </source>
</evidence>
<dbReference type="InterPro" id="IPR001648">
    <property type="entry name" value="Ribosomal_bS18"/>
</dbReference>
<sequence length="188" mass="22099">MQKYDVVLLVDASLSEVNRKEVVSEFEKLIKTNIVAEDALGLQQLAYDLGSKAWNDKAYVYSYCIQAEAEDLDMIKKNVLYNKAIKRYFIFKMDKTEEFLTFAKLDKELNTVIEAWDAKKLWQKVDFFSDKKNAKYLNRKSVVMLKKYITRFGDIKPREYTFNAVGTQKKLKKVILRARELGFIAYKK</sequence>
<evidence type="ECO:0000256" key="1">
    <source>
        <dbReference type="ARBA" id="ARBA00009512"/>
    </source>
</evidence>
<keyword evidence="2" id="KW-0689">Ribosomal protein</keyword>
<dbReference type="GO" id="GO:1990904">
    <property type="term" value="C:ribonucleoprotein complex"/>
    <property type="evidence" value="ECO:0007669"/>
    <property type="project" value="UniProtKB-KW"/>
</dbReference>
<evidence type="ECO:0000256" key="5">
    <source>
        <dbReference type="ARBA" id="ARBA00035520"/>
    </source>
</evidence>
<dbReference type="GO" id="GO:0003735">
    <property type="term" value="F:structural constituent of ribosome"/>
    <property type="evidence" value="ECO:0007669"/>
    <property type="project" value="InterPro"/>
</dbReference>
<dbReference type="Gene3D" id="4.10.640.10">
    <property type="entry name" value="Ribosomal protein S18"/>
    <property type="match status" value="1"/>
</dbReference>
<dbReference type="SUPFAM" id="SSF54995">
    <property type="entry name" value="Ribosomal protein S6"/>
    <property type="match status" value="1"/>
</dbReference>
<gene>
    <name evidence="6" type="ORF">ACD_80C00124G0007</name>
</gene>
<accession>K1YI79</accession>
<name>K1YI79_9BACT</name>
<dbReference type="GO" id="GO:0019843">
    <property type="term" value="F:rRNA binding"/>
    <property type="evidence" value="ECO:0007669"/>
    <property type="project" value="InterPro"/>
</dbReference>
<dbReference type="Pfam" id="PF01084">
    <property type="entry name" value="Ribosomal_S18"/>
    <property type="match status" value="1"/>
</dbReference>
<dbReference type="GO" id="GO:0006412">
    <property type="term" value="P:translation"/>
    <property type="evidence" value="ECO:0007669"/>
    <property type="project" value="InterPro"/>
</dbReference>
<evidence type="ECO:0000313" key="6">
    <source>
        <dbReference type="EMBL" id="EKD25064.1"/>
    </source>
</evidence>
<dbReference type="InterPro" id="IPR035980">
    <property type="entry name" value="Ribosomal_bS6_sf"/>
</dbReference>
<keyword evidence="3" id="KW-0687">Ribonucleoprotein</keyword>
<dbReference type="AlphaFoldDB" id="K1YI79"/>
<dbReference type="InterPro" id="IPR014717">
    <property type="entry name" value="Transl_elong_EF1B/ribsomal_bS6"/>
</dbReference>
<reference evidence="6" key="1">
    <citation type="journal article" date="2012" name="Science">
        <title>Fermentation, hydrogen, and sulfur metabolism in multiple uncultivated bacterial phyla.</title>
        <authorList>
            <person name="Wrighton K.C."/>
            <person name="Thomas B.C."/>
            <person name="Sharon I."/>
            <person name="Miller C.S."/>
            <person name="Castelle C.J."/>
            <person name="VerBerkmoes N.C."/>
            <person name="Wilkins M.J."/>
            <person name="Hettich R.L."/>
            <person name="Lipton M.S."/>
            <person name="Williams K.H."/>
            <person name="Long P.E."/>
            <person name="Banfield J.F."/>
        </authorList>
    </citation>
    <scope>NUCLEOTIDE SEQUENCE [LARGE SCALE GENOMIC DNA]</scope>
</reference>
<comment type="similarity">
    <text evidence="1">Belongs to the bacterial ribosomal protein bS6 family.</text>
</comment>
<protein>
    <recommendedName>
        <fullName evidence="4">Small ribosomal subunit protein bS6</fullName>
    </recommendedName>
    <alternativeName>
        <fullName evidence="5">30S ribosomal protein S6</fullName>
    </alternativeName>
</protein>
<dbReference type="Pfam" id="PF01250">
    <property type="entry name" value="Ribosomal_S6"/>
    <property type="match status" value="1"/>
</dbReference>
<dbReference type="InterPro" id="IPR036870">
    <property type="entry name" value="Ribosomal_bS18_sf"/>
</dbReference>
<evidence type="ECO:0000256" key="3">
    <source>
        <dbReference type="ARBA" id="ARBA00023274"/>
    </source>
</evidence>
<proteinExistence type="inferred from homology"/>
<dbReference type="InterPro" id="IPR000529">
    <property type="entry name" value="Ribosomal_bS6"/>
</dbReference>
<evidence type="ECO:0000256" key="4">
    <source>
        <dbReference type="ARBA" id="ARBA00035294"/>
    </source>
</evidence>
<dbReference type="Gene3D" id="3.30.70.60">
    <property type="match status" value="1"/>
</dbReference>
<dbReference type="GO" id="GO:0005840">
    <property type="term" value="C:ribosome"/>
    <property type="evidence" value="ECO:0007669"/>
    <property type="project" value="UniProtKB-KW"/>
</dbReference>